<comment type="caution">
    <text evidence="1">The sequence shown here is derived from an EMBL/GenBank/DDBJ whole genome shotgun (WGS) entry which is preliminary data.</text>
</comment>
<proteinExistence type="predicted"/>
<organism evidence="1 2">
    <name type="scientific">Phaeobacter gallaeciensis</name>
    <dbReference type="NCBI Taxonomy" id="60890"/>
    <lineage>
        <taxon>Bacteria</taxon>
        <taxon>Pseudomonadati</taxon>
        <taxon>Pseudomonadota</taxon>
        <taxon>Alphaproteobacteria</taxon>
        <taxon>Rhodobacterales</taxon>
        <taxon>Roseobacteraceae</taxon>
        <taxon>Phaeobacter</taxon>
    </lineage>
</organism>
<dbReference type="AlphaFoldDB" id="A0A366WR87"/>
<dbReference type="EMBL" id="QOCE01000046">
    <property type="protein sequence ID" value="RBW51321.1"/>
    <property type="molecule type" value="Genomic_DNA"/>
</dbReference>
<protein>
    <submittedName>
        <fullName evidence="1">Uncharacterized protein</fullName>
    </submittedName>
</protein>
<name>A0A366WR87_9RHOB</name>
<sequence length="73" mass="8283">MLKVEAENLCQDLVMKHGLYRPKQKLASMAIHQDAFPGYTAVLFLLYVGMETDLIFTRGVDLTGFASYTLLRQ</sequence>
<dbReference type="Proteomes" id="UP000252706">
    <property type="component" value="Unassembled WGS sequence"/>
</dbReference>
<gene>
    <name evidence="1" type="ORF">DS909_19090</name>
</gene>
<evidence type="ECO:0000313" key="1">
    <source>
        <dbReference type="EMBL" id="RBW51321.1"/>
    </source>
</evidence>
<evidence type="ECO:0000313" key="2">
    <source>
        <dbReference type="Proteomes" id="UP000252706"/>
    </source>
</evidence>
<reference evidence="1 2" key="1">
    <citation type="submission" date="2018-07" db="EMBL/GenBank/DDBJ databases">
        <title>Modular assembly of carbohydrate-degrading microbial communities in the ocean.</title>
        <authorList>
            <person name="Enke T.N."/>
            <person name="Datta M.S."/>
            <person name="Schwartzman J.A."/>
            <person name="Cermak N."/>
            <person name="Schmitz D.A."/>
            <person name="Barrere J."/>
            <person name="Cordero O.X."/>
        </authorList>
    </citation>
    <scope>NUCLEOTIDE SEQUENCE [LARGE SCALE GENOMIC DNA]</scope>
    <source>
        <strain evidence="1 2">C3M10</strain>
    </source>
</reference>
<accession>A0A366WR87</accession>